<feature type="domain" description="NodB homology" evidence="6">
    <location>
        <begin position="40"/>
        <end position="260"/>
    </location>
</feature>
<dbReference type="AlphaFoldDB" id="A0A7V5U0Z1"/>
<dbReference type="PROSITE" id="PS51677">
    <property type="entry name" value="NODB"/>
    <property type="match status" value="1"/>
</dbReference>
<dbReference type="InterPro" id="IPR011330">
    <property type="entry name" value="Glyco_hydro/deAcase_b/a-brl"/>
</dbReference>
<dbReference type="EMBL" id="DROP01000042">
    <property type="protein sequence ID" value="HHI88425.1"/>
    <property type="molecule type" value="Genomic_DNA"/>
</dbReference>
<name>A0A7V5U0Z1_9PROT</name>
<comment type="similarity">
    <text evidence="2">Belongs to the polysaccharide deacetylase family.</text>
</comment>
<protein>
    <recommendedName>
        <fullName evidence="3">Chitooligosaccharide deacetylase</fullName>
    </recommendedName>
    <alternativeName>
        <fullName evidence="5">Nodulation protein B</fullName>
    </alternativeName>
</protein>
<proteinExistence type="inferred from homology"/>
<dbReference type="GO" id="GO:0005975">
    <property type="term" value="P:carbohydrate metabolic process"/>
    <property type="evidence" value="ECO:0007669"/>
    <property type="project" value="InterPro"/>
</dbReference>
<gene>
    <name evidence="7" type="ORF">ENK01_00595</name>
</gene>
<dbReference type="Gene3D" id="3.20.20.370">
    <property type="entry name" value="Glycoside hydrolase/deacetylase"/>
    <property type="match status" value="1"/>
</dbReference>
<keyword evidence="4" id="KW-0732">Signal</keyword>
<dbReference type="CDD" id="cd10967">
    <property type="entry name" value="CE4_GLA_like_6s"/>
    <property type="match status" value="1"/>
</dbReference>
<comment type="function">
    <text evidence="1">Is involved in generating a small heat-stable compound (Nod), an acylated oligomer of N-acetylglucosamine, that stimulates mitosis in various plant protoplasts.</text>
</comment>
<evidence type="ECO:0000256" key="5">
    <source>
        <dbReference type="ARBA" id="ARBA00032976"/>
    </source>
</evidence>
<dbReference type="PANTHER" id="PTHR34216">
    <property type="match status" value="1"/>
</dbReference>
<evidence type="ECO:0000256" key="4">
    <source>
        <dbReference type="ARBA" id="ARBA00022729"/>
    </source>
</evidence>
<dbReference type="SUPFAM" id="SSF88713">
    <property type="entry name" value="Glycoside hydrolase/deacetylase"/>
    <property type="match status" value="1"/>
</dbReference>
<comment type="caution">
    <text evidence="7">The sequence shown here is derived from an EMBL/GenBank/DDBJ whole genome shotgun (WGS) entry which is preliminary data.</text>
</comment>
<evidence type="ECO:0000256" key="3">
    <source>
        <dbReference type="ARBA" id="ARBA00020071"/>
    </source>
</evidence>
<evidence type="ECO:0000256" key="2">
    <source>
        <dbReference type="ARBA" id="ARBA00010973"/>
    </source>
</evidence>
<evidence type="ECO:0000259" key="6">
    <source>
        <dbReference type="PROSITE" id="PS51677"/>
    </source>
</evidence>
<evidence type="ECO:0000256" key="1">
    <source>
        <dbReference type="ARBA" id="ARBA00003236"/>
    </source>
</evidence>
<dbReference type="Proteomes" id="UP000885806">
    <property type="component" value="Unassembled WGS sequence"/>
</dbReference>
<accession>A0A7V5U0Z1</accession>
<evidence type="ECO:0000313" key="7">
    <source>
        <dbReference type="EMBL" id="HHI88425.1"/>
    </source>
</evidence>
<dbReference type="Pfam" id="PF01522">
    <property type="entry name" value="Polysacc_deac_1"/>
    <property type="match status" value="1"/>
</dbReference>
<sequence length="260" mass="28902">MSMTHTQAAYQPSGTLGRKIARRLVPFQKRIMLDFKLKRSIVSFTFDDFPRSCIENGARVLEREGWRGSFYVAAGLEGVHNHHGENFLASDLVELESNGHEIGSHTFSHMDCTQYGIEAVLADIDRNEQALREMGVRGDLRHFAFPYGEASPVLKAKLSRRYKTLRGIRPGIHWRSVDLMGVKSSLIASGEALKTSLRLIEQLGKKPGWLSLFTHDIRENPSAWGCTPDEFIQIVNAVKAVGADVLPVGAAIKMLENGNG</sequence>
<dbReference type="InterPro" id="IPR002509">
    <property type="entry name" value="NODB_dom"/>
</dbReference>
<dbReference type="InterPro" id="IPR051398">
    <property type="entry name" value="Polysacch_Deacetylase"/>
</dbReference>
<organism evidence="7">
    <name type="scientific">Hellea balneolensis</name>
    <dbReference type="NCBI Taxonomy" id="287478"/>
    <lineage>
        <taxon>Bacteria</taxon>
        <taxon>Pseudomonadati</taxon>
        <taxon>Pseudomonadota</taxon>
        <taxon>Alphaproteobacteria</taxon>
        <taxon>Maricaulales</taxon>
        <taxon>Robiginitomaculaceae</taxon>
        <taxon>Hellea</taxon>
    </lineage>
</organism>
<reference evidence="7" key="1">
    <citation type="journal article" date="2020" name="mSystems">
        <title>Genome- and Community-Level Interaction Insights into Carbon Utilization and Element Cycling Functions of Hydrothermarchaeota in Hydrothermal Sediment.</title>
        <authorList>
            <person name="Zhou Z."/>
            <person name="Liu Y."/>
            <person name="Xu W."/>
            <person name="Pan J."/>
            <person name="Luo Z.H."/>
            <person name="Li M."/>
        </authorList>
    </citation>
    <scope>NUCLEOTIDE SEQUENCE [LARGE SCALE GENOMIC DNA]</scope>
    <source>
        <strain evidence="7">HyVt-538</strain>
    </source>
</reference>
<dbReference type="PANTHER" id="PTHR34216:SF11">
    <property type="entry name" value="CHITOOLIGOSACCHARIDE DEACETYLASE"/>
    <property type="match status" value="1"/>
</dbReference>
<dbReference type="GO" id="GO:0016810">
    <property type="term" value="F:hydrolase activity, acting on carbon-nitrogen (but not peptide) bonds"/>
    <property type="evidence" value="ECO:0007669"/>
    <property type="project" value="InterPro"/>
</dbReference>